<evidence type="ECO:0000256" key="4">
    <source>
        <dbReference type="ARBA" id="ARBA00022801"/>
    </source>
</evidence>
<accession>A0ABQ1N1D3</accession>
<keyword evidence="9" id="KW-1185">Reference proteome</keyword>
<dbReference type="PANTHER" id="PTHR34990:SF1">
    <property type="entry name" value="UDP-2,3-DIACYLGLUCOSAMINE HYDROLASE"/>
    <property type="match status" value="1"/>
</dbReference>
<comment type="caution">
    <text evidence="8">The sequence shown here is derived from an EMBL/GenBank/DDBJ whole genome shotgun (WGS) entry which is preliminary data.</text>
</comment>
<dbReference type="RefSeq" id="WP_188444099.1">
    <property type="nucleotide sequence ID" value="NZ_BMFD01000015.1"/>
</dbReference>
<evidence type="ECO:0000256" key="5">
    <source>
        <dbReference type="ARBA" id="ARBA00023136"/>
    </source>
</evidence>
<name>A0ABQ1N1D3_9BACT</name>
<dbReference type="Pfam" id="PF00149">
    <property type="entry name" value="Metallophos"/>
    <property type="match status" value="1"/>
</dbReference>
<keyword evidence="1" id="KW-1003">Cell membrane</keyword>
<evidence type="ECO:0000256" key="3">
    <source>
        <dbReference type="ARBA" id="ARBA00022723"/>
    </source>
</evidence>
<dbReference type="CDD" id="cd07398">
    <property type="entry name" value="MPP_YbbF-LpxH"/>
    <property type="match status" value="1"/>
</dbReference>
<dbReference type="InterPro" id="IPR043461">
    <property type="entry name" value="LpxH-like"/>
</dbReference>
<keyword evidence="2" id="KW-0997">Cell inner membrane</keyword>
<feature type="domain" description="Calcineurin-like phosphoesterase" evidence="7">
    <location>
        <begin position="9"/>
        <end position="214"/>
    </location>
</feature>
<evidence type="ECO:0000256" key="1">
    <source>
        <dbReference type="ARBA" id="ARBA00022475"/>
    </source>
</evidence>
<dbReference type="InterPro" id="IPR029052">
    <property type="entry name" value="Metallo-depent_PP-like"/>
</dbReference>
<evidence type="ECO:0000256" key="2">
    <source>
        <dbReference type="ARBA" id="ARBA00022519"/>
    </source>
</evidence>
<protein>
    <submittedName>
        <fullName evidence="8">UDP-2,3-diacylglucosamine hydrolase</fullName>
    </submittedName>
</protein>
<organism evidence="8 9">
    <name type="scientific">Belliella aquatica</name>
    <dbReference type="NCBI Taxonomy" id="1323734"/>
    <lineage>
        <taxon>Bacteria</taxon>
        <taxon>Pseudomonadati</taxon>
        <taxon>Bacteroidota</taxon>
        <taxon>Cytophagia</taxon>
        <taxon>Cytophagales</taxon>
        <taxon>Cyclobacteriaceae</taxon>
        <taxon>Belliella</taxon>
    </lineage>
</organism>
<keyword evidence="6" id="KW-0464">Manganese</keyword>
<evidence type="ECO:0000256" key="6">
    <source>
        <dbReference type="ARBA" id="ARBA00023211"/>
    </source>
</evidence>
<evidence type="ECO:0000313" key="9">
    <source>
        <dbReference type="Proteomes" id="UP000635885"/>
    </source>
</evidence>
<reference evidence="9" key="1">
    <citation type="journal article" date="2019" name="Int. J. Syst. Evol. Microbiol.">
        <title>The Global Catalogue of Microorganisms (GCM) 10K type strain sequencing project: providing services to taxonomists for standard genome sequencing and annotation.</title>
        <authorList>
            <consortium name="The Broad Institute Genomics Platform"/>
            <consortium name="The Broad Institute Genome Sequencing Center for Infectious Disease"/>
            <person name="Wu L."/>
            <person name="Ma J."/>
        </authorList>
    </citation>
    <scope>NUCLEOTIDE SEQUENCE [LARGE SCALE GENOMIC DNA]</scope>
    <source>
        <strain evidence="9">CGMCC 1.12479</strain>
    </source>
</reference>
<gene>
    <name evidence="8" type="primary">lpxH</name>
    <name evidence="8" type="ORF">GCM10010993_31870</name>
</gene>
<dbReference type="Proteomes" id="UP000635885">
    <property type="component" value="Unassembled WGS sequence"/>
</dbReference>
<dbReference type="GO" id="GO:0016787">
    <property type="term" value="F:hydrolase activity"/>
    <property type="evidence" value="ECO:0007669"/>
    <property type="project" value="UniProtKB-KW"/>
</dbReference>
<proteinExistence type="predicted"/>
<sequence length="253" mass="29872">MNIQLHQKKVFFASDFHLGAPDEKTSKLREEKIVRWLTSIQAEAEAIFLVGDIFDFWFEYDKVVPKGFIRFLGKLAELRDKNIPIIFFTGNHDLWMKDYFTKELGIPVHHHPIELIIENKKFLIGHGDGLGPGDNTYKLLKKGFMNPFLQWVFKWLHPDLGIRIAQGWSGKSRISNIEKNENEFKGDQEWLWEYCKGINKNTHFDYYIFGHRHLPLELEVGKTSTYINLGEWVSQYTFGEFDGEKMHLRTFEK</sequence>
<dbReference type="PANTHER" id="PTHR34990">
    <property type="entry name" value="UDP-2,3-DIACYLGLUCOSAMINE HYDROLASE-RELATED"/>
    <property type="match status" value="1"/>
</dbReference>
<keyword evidence="3" id="KW-0479">Metal-binding</keyword>
<keyword evidence="4 8" id="KW-0378">Hydrolase</keyword>
<evidence type="ECO:0000313" key="8">
    <source>
        <dbReference type="EMBL" id="GGC50955.1"/>
    </source>
</evidence>
<keyword evidence="5" id="KW-0472">Membrane</keyword>
<dbReference type="EMBL" id="BMFD01000015">
    <property type="protein sequence ID" value="GGC50955.1"/>
    <property type="molecule type" value="Genomic_DNA"/>
</dbReference>
<dbReference type="SUPFAM" id="SSF56300">
    <property type="entry name" value="Metallo-dependent phosphatases"/>
    <property type="match status" value="1"/>
</dbReference>
<evidence type="ECO:0000259" key="7">
    <source>
        <dbReference type="Pfam" id="PF00149"/>
    </source>
</evidence>
<dbReference type="Gene3D" id="3.60.21.10">
    <property type="match status" value="1"/>
</dbReference>
<dbReference type="InterPro" id="IPR004843">
    <property type="entry name" value="Calcineurin-like_PHP"/>
</dbReference>